<name>A0ABT5YMQ2_9PROT</name>
<dbReference type="InterPro" id="IPR010550">
    <property type="entry name" value="DCD_N"/>
</dbReference>
<dbReference type="Pfam" id="PF06559">
    <property type="entry name" value="DCD_N"/>
    <property type="match status" value="1"/>
</dbReference>
<protein>
    <submittedName>
        <fullName evidence="3">2'-deoxycytidine 5'-triphosphate deaminase</fullName>
        <ecNumber evidence="3">3.5.4.13</ecNumber>
    </submittedName>
</protein>
<dbReference type="NCBIfam" id="NF005734">
    <property type="entry name" value="PRK07559.1"/>
    <property type="match status" value="1"/>
</dbReference>
<feature type="domain" description="2'-deoxycytidine 5'-triphosphate deaminase C-terminal" evidence="2">
    <location>
        <begin position="177"/>
        <end position="365"/>
    </location>
</feature>
<dbReference type="GO" id="GO:0008829">
    <property type="term" value="F:dCTP deaminase activity"/>
    <property type="evidence" value="ECO:0007669"/>
    <property type="project" value="UniProtKB-EC"/>
</dbReference>
<dbReference type="RefSeq" id="WP_275822463.1">
    <property type="nucleotide sequence ID" value="NZ_JARHUD010000005.1"/>
</dbReference>
<comment type="caution">
    <text evidence="3">The sequence shown here is derived from an EMBL/GenBank/DDBJ whole genome shotgun (WGS) entry which is preliminary data.</text>
</comment>
<proteinExistence type="predicted"/>
<dbReference type="Pfam" id="PF22569">
    <property type="entry name" value="DCD_C"/>
    <property type="match status" value="1"/>
</dbReference>
<dbReference type="Gene3D" id="2.70.40.10">
    <property type="match status" value="2"/>
</dbReference>
<dbReference type="EMBL" id="JARHUD010000005">
    <property type="protein sequence ID" value="MDF2096242.1"/>
    <property type="molecule type" value="Genomic_DNA"/>
</dbReference>
<keyword evidence="4" id="KW-1185">Reference proteome</keyword>
<evidence type="ECO:0000259" key="2">
    <source>
        <dbReference type="Pfam" id="PF22569"/>
    </source>
</evidence>
<evidence type="ECO:0000259" key="1">
    <source>
        <dbReference type="Pfam" id="PF06559"/>
    </source>
</evidence>
<dbReference type="SUPFAM" id="SSF51283">
    <property type="entry name" value="dUTPase-like"/>
    <property type="match status" value="2"/>
</dbReference>
<keyword evidence="3" id="KW-0378">Hydrolase</keyword>
<dbReference type="InterPro" id="IPR036157">
    <property type="entry name" value="dUTPase-like_sf"/>
</dbReference>
<evidence type="ECO:0000313" key="4">
    <source>
        <dbReference type="Proteomes" id="UP001215503"/>
    </source>
</evidence>
<feature type="domain" description="2'-deoxycytidine 5'-triphosphate deaminase N-terminal" evidence="1">
    <location>
        <begin position="10"/>
        <end position="171"/>
    </location>
</feature>
<dbReference type="Proteomes" id="UP001215503">
    <property type="component" value="Unassembled WGS sequence"/>
</dbReference>
<gene>
    <name evidence="3" type="ORF">P2G67_09670</name>
</gene>
<accession>A0ABT5YMQ2</accession>
<dbReference type="PANTHER" id="PTHR42680:SF3">
    <property type="entry name" value="DCTP DEAMINASE"/>
    <property type="match status" value="1"/>
</dbReference>
<dbReference type="EC" id="3.5.4.13" evidence="3"/>
<reference evidence="3 4" key="1">
    <citation type="submission" date="2023-03" db="EMBL/GenBank/DDBJ databases">
        <title>Fodinicurvata sp. CAU 1616 isolated from sea sendiment.</title>
        <authorList>
            <person name="Kim W."/>
        </authorList>
    </citation>
    <scope>NUCLEOTIDE SEQUENCE [LARGE SCALE GENOMIC DNA]</scope>
    <source>
        <strain evidence="3 4">CAU 1616</strain>
    </source>
</reference>
<sequence>MAEGTAVKGAGILPSQAIRALIESGEIGSPHPGLTEQVQPASLDLRLGPLAYRVRASFLPGPGRKVAERIDELAMHEIDLRRGAVLETGCVYIVPLQERLALNGRIAGMANPKSSTGRLNVFTRLIVDEAGAFDMVPAGYQGPLYAEIAPNAFPILVREGARLNQLRLRRGSPNVGDRALEKLHEEVGLLGDEAAAQIRRGLVFTVDLQATEGAPVGYRAKSHTGVIDLDRIGHYDPRDFWEALPGSRRGDLVLDPDEFYILASRESVRIPPAYAAEMIPYDTQIGEFRVHYAGFFDPGFGWKAERAGTRAVLEVRSHEVPFVLEHGQAVGRLVYERLAAEPDQLYGAGIGSSYHSQGLTLSKHFRSWNGA</sequence>
<dbReference type="InterPro" id="IPR053811">
    <property type="entry name" value="DCD_C"/>
</dbReference>
<dbReference type="PANTHER" id="PTHR42680">
    <property type="entry name" value="DCTP DEAMINASE"/>
    <property type="match status" value="1"/>
</dbReference>
<evidence type="ECO:0000313" key="3">
    <source>
        <dbReference type="EMBL" id="MDF2096242.1"/>
    </source>
</evidence>
<organism evidence="3 4">
    <name type="scientific">Aquibaculum arenosum</name>
    <dbReference type="NCBI Taxonomy" id="3032591"/>
    <lineage>
        <taxon>Bacteria</taxon>
        <taxon>Pseudomonadati</taxon>
        <taxon>Pseudomonadota</taxon>
        <taxon>Alphaproteobacteria</taxon>
        <taxon>Rhodospirillales</taxon>
        <taxon>Rhodovibrionaceae</taxon>
        <taxon>Aquibaculum</taxon>
    </lineage>
</organism>